<dbReference type="PANTHER" id="PTHR12308">
    <property type="entry name" value="ANOCTAMIN"/>
    <property type="match status" value="1"/>
</dbReference>
<keyword evidence="4 8" id="KW-0812">Transmembrane</keyword>
<dbReference type="EMBL" id="KB105645">
    <property type="protein sequence ID" value="ELK32068.1"/>
    <property type="molecule type" value="Genomic_DNA"/>
</dbReference>
<feature type="transmembrane region" description="Helical" evidence="8">
    <location>
        <begin position="362"/>
        <end position="382"/>
    </location>
</feature>
<comment type="subcellular location">
    <subcellularLocation>
        <location evidence="1">Cell membrane</location>
        <topology evidence="1">Multi-pass membrane protein</topology>
    </subcellularLocation>
    <subcellularLocation>
        <location evidence="8">Membrane</location>
        <topology evidence="8">Multi-pass membrane protein</topology>
    </subcellularLocation>
</comment>
<evidence type="ECO:0000256" key="9">
    <source>
        <dbReference type="SAM" id="MobiDB-lite"/>
    </source>
</evidence>
<gene>
    <name evidence="12" type="ORF">MDA_GLEAN10005464</name>
</gene>
<evidence type="ECO:0000256" key="1">
    <source>
        <dbReference type="ARBA" id="ARBA00004651"/>
    </source>
</evidence>
<evidence type="ECO:0000259" key="11">
    <source>
        <dbReference type="Pfam" id="PF16178"/>
    </source>
</evidence>
<dbReference type="InterPro" id="IPR007632">
    <property type="entry name" value="Anoctamin"/>
</dbReference>
<keyword evidence="13" id="KW-1185">Reference proteome</keyword>
<comment type="similarity">
    <text evidence="2 8">Belongs to the anoctamin family.</text>
</comment>
<dbReference type="GO" id="GO:0005886">
    <property type="term" value="C:plasma membrane"/>
    <property type="evidence" value="ECO:0007669"/>
    <property type="project" value="UniProtKB-SubCell"/>
</dbReference>
<evidence type="ECO:0000313" key="12">
    <source>
        <dbReference type="EMBL" id="ELK32068.1"/>
    </source>
</evidence>
<dbReference type="GO" id="GO:0005254">
    <property type="term" value="F:chloride channel activity"/>
    <property type="evidence" value="ECO:0007669"/>
    <property type="project" value="TreeGrafter"/>
</dbReference>
<evidence type="ECO:0000256" key="2">
    <source>
        <dbReference type="ARBA" id="ARBA00009671"/>
    </source>
</evidence>
<dbReference type="InterPro" id="IPR032394">
    <property type="entry name" value="Anoct_dimer"/>
</dbReference>
<feature type="region of interest" description="Disordered" evidence="9">
    <location>
        <begin position="388"/>
        <end position="407"/>
    </location>
</feature>
<name>L5M2Y7_MYODS</name>
<dbReference type="InterPro" id="IPR049452">
    <property type="entry name" value="Anoctamin_TM"/>
</dbReference>
<comment type="caution">
    <text evidence="8">Lacks conserved residue(s) required for the propagation of feature annotation.</text>
</comment>
<evidence type="ECO:0000256" key="6">
    <source>
        <dbReference type="ARBA" id="ARBA00023136"/>
    </source>
</evidence>
<dbReference type="Pfam" id="PF16178">
    <property type="entry name" value="Anoct_dimer"/>
    <property type="match status" value="1"/>
</dbReference>
<dbReference type="eggNOG" id="KOG2514">
    <property type="taxonomic scope" value="Eukaryota"/>
</dbReference>
<feature type="domain" description="Anoctamin transmembrane" evidence="10">
    <location>
        <begin position="405"/>
        <end position="463"/>
    </location>
</feature>
<evidence type="ECO:0000256" key="5">
    <source>
        <dbReference type="ARBA" id="ARBA00022989"/>
    </source>
</evidence>
<feature type="domain" description="Anoctamin dimerisation" evidence="11">
    <location>
        <begin position="170"/>
        <end position="254"/>
    </location>
</feature>
<dbReference type="Pfam" id="PF04547">
    <property type="entry name" value="Anoctamin"/>
    <property type="match status" value="3"/>
</dbReference>
<evidence type="ECO:0000256" key="4">
    <source>
        <dbReference type="ARBA" id="ARBA00022692"/>
    </source>
</evidence>
<keyword evidence="7" id="KW-0325">Glycoprotein</keyword>
<feature type="region of interest" description="Disordered" evidence="9">
    <location>
        <begin position="216"/>
        <end position="236"/>
    </location>
</feature>
<keyword evidence="3" id="KW-1003">Cell membrane</keyword>
<evidence type="ECO:0000259" key="10">
    <source>
        <dbReference type="Pfam" id="PF04547"/>
    </source>
</evidence>
<keyword evidence="5 8" id="KW-1133">Transmembrane helix</keyword>
<dbReference type="PANTHER" id="PTHR12308:SF37">
    <property type="entry name" value="ANOCTAMIN-9"/>
    <property type="match status" value="1"/>
</dbReference>
<dbReference type="Proteomes" id="UP000010556">
    <property type="component" value="Unassembled WGS sequence"/>
</dbReference>
<proteinExistence type="inferred from homology"/>
<feature type="transmembrane region" description="Helical" evidence="8">
    <location>
        <begin position="421"/>
        <end position="440"/>
    </location>
</feature>
<dbReference type="GO" id="GO:0046983">
    <property type="term" value="F:protein dimerization activity"/>
    <property type="evidence" value="ECO:0007669"/>
    <property type="project" value="InterPro"/>
</dbReference>
<feature type="domain" description="Anoctamin transmembrane" evidence="10">
    <location>
        <begin position="257"/>
        <end position="376"/>
    </location>
</feature>
<keyword evidence="6 8" id="KW-0472">Membrane</keyword>
<feature type="region of interest" description="Disordered" evidence="9">
    <location>
        <begin position="32"/>
        <end position="54"/>
    </location>
</feature>
<feature type="domain" description="Anoctamin transmembrane" evidence="10">
    <location>
        <begin position="524"/>
        <end position="663"/>
    </location>
</feature>
<feature type="compositionally biased region" description="Gly residues" evidence="9">
    <location>
        <begin position="388"/>
        <end position="398"/>
    </location>
</feature>
<evidence type="ECO:0000313" key="13">
    <source>
        <dbReference type="Proteomes" id="UP000010556"/>
    </source>
</evidence>
<feature type="transmembrane region" description="Helical" evidence="8">
    <location>
        <begin position="268"/>
        <end position="294"/>
    </location>
</feature>
<accession>L5M2Y7</accession>
<evidence type="ECO:0000256" key="7">
    <source>
        <dbReference type="ARBA" id="ARBA00023180"/>
    </source>
</evidence>
<dbReference type="AlphaFoldDB" id="L5M2Y7"/>
<protein>
    <recommendedName>
        <fullName evidence="8">Anoctamin</fullName>
    </recommendedName>
</protein>
<sequence length="703" mass="79825">MCLAKGQASRWGTRSTEVSAVGDWCEGELETSMREKHPPAASCTPPTGDVPATKPQGEERFRILVGTEGDSYPLMDMDTPEPDRRDQTLADYVLVADYRTQRDPRQVHRQRQFLKELQAKGFQYKVKEDREKVFFGIRADSSIFSLYRTLLMEPGAPAARVDSARPITVPDTTRIRIVNFILNCRTAAGDTFEDLVKDGVFETRFPLHKVRGCLGARPEGGAGGGARTQSPEPGKENLERTWARWRNMFRKQPIDDIRNYFGEKVALYFAWLGWYTCMLVPAALFGLIVFLSGFSLFNASQIRAACDPLLRAATVFLEFWKRQRAHVVLHWDLYGWDEDQEEVALELMNCPDYELQLHQHSYLKSTIILILSLLMVLLGAGGRGGPGGGVGRRGGTGEGAVCPPEKSRTFSERESKFTVKFFTLQFFAHFSSLVYIAFILGRINGHPGKTVRLAGLWKLEEVKPVLRGPPPTTWFLSPRWLSHKWRSMRGSEARDPELRDWQRNYRLNPVYTFSLFDEFMEMRTWLQVLETIGVLAVIANGMVIAFTSEFIPRVVYKYRYGPCRQGAHSSADCLTGYINHSLSVFHTKDFEDPVRIKGSENITECRYRDYRNAQDYNFSGQFWTLLAIRLAFLILFEHVALCIKLVAAWFVPDVPQSVKNRVLQQKYEVLLGKLRGGPRPLWGPGLGLRATPASSSSLRSTDV</sequence>
<feature type="transmembrane region" description="Helical" evidence="8">
    <location>
        <begin position="528"/>
        <end position="548"/>
    </location>
</feature>
<evidence type="ECO:0000256" key="3">
    <source>
        <dbReference type="ARBA" id="ARBA00022475"/>
    </source>
</evidence>
<reference evidence="13" key="1">
    <citation type="journal article" date="2013" name="Science">
        <title>Comparative analysis of bat genomes provides insight into the evolution of flight and immunity.</title>
        <authorList>
            <person name="Zhang G."/>
            <person name="Cowled C."/>
            <person name="Shi Z."/>
            <person name="Huang Z."/>
            <person name="Bishop-Lilly K.A."/>
            <person name="Fang X."/>
            <person name="Wynne J.W."/>
            <person name="Xiong Z."/>
            <person name="Baker M.L."/>
            <person name="Zhao W."/>
            <person name="Tachedjian M."/>
            <person name="Zhu Y."/>
            <person name="Zhou P."/>
            <person name="Jiang X."/>
            <person name="Ng J."/>
            <person name="Yang L."/>
            <person name="Wu L."/>
            <person name="Xiao J."/>
            <person name="Feng Y."/>
            <person name="Chen Y."/>
            <person name="Sun X."/>
            <person name="Zhang Y."/>
            <person name="Marsh G.A."/>
            <person name="Crameri G."/>
            <person name="Broder C.C."/>
            <person name="Frey K.G."/>
            <person name="Wang L.F."/>
            <person name="Wang J."/>
        </authorList>
    </citation>
    <scope>NUCLEOTIDE SEQUENCE [LARGE SCALE GENOMIC DNA]</scope>
</reference>
<organism evidence="12 13">
    <name type="scientific">Myotis davidii</name>
    <name type="common">David's myotis</name>
    <dbReference type="NCBI Taxonomy" id="225400"/>
    <lineage>
        <taxon>Eukaryota</taxon>
        <taxon>Metazoa</taxon>
        <taxon>Chordata</taxon>
        <taxon>Craniata</taxon>
        <taxon>Vertebrata</taxon>
        <taxon>Euteleostomi</taxon>
        <taxon>Mammalia</taxon>
        <taxon>Eutheria</taxon>
        <taxon>Laurasiatheria</taxon>
        <taxon>Chiroptera</taxon>
        <taxon>Yangochiroptera</taxon>
        <taxon>Vespertilionidae</taxon>
        <taxon>Myotis</taxon>
    </lineage>
</organism>
<evidence type="ECO:0000256" key="8">
    <source>
        <dbReference type="RuleBase" id="RU280814"/>
    </source>
</evidence>